<dbReference type="GO" id="GO:0036424">
    <property type="term" value="F:L-phosphoserine phosphatase activity"/>
    <property type="evidence" value="ECO:0007669"/>
    <property type="project" value="TreeGrafter"/>
</dbReference>
<dbReference type="PANTHER" id="PTHR43344">
    <property type="entry name" value="PHOSPHOSERINE PHOSPHATASE"/>
    <property type="match status" value="1"/>
</dbReference>
<evidence type="ECO:0000256" key="1">
    <source>
        <dbReference type="ARBA" id="ARBA00009184"/>
    </source>
</evidence>
<dbReference type="NCBIfam" id="TIGR01488">
    <property type="entry name" value="HAD-SF-IB"/>
    <property type="match status" value="1"/>
</dbReference>
<comment type="similarity">
    <text evidence="1">Belongs to the HAD-like hydrolase superfamily. SerB family.</text>
</comment>
<dbReference type="Proteomes" id="UP000654670">
    <property type="component" value="Unassembled WGS sequence"/>
</dbReference>
<reference evidence="3" key="1">
    <citation type="journal article" date="2014" name="Int. J. Syst. Evol. Microbiol.">
        <title>Complete genome sequence of Corynebacterium casei LMG S-19264T (=DSM 44701T), isolated from a smear-ripened cheese.</title>
        <authorList>
            <consortium name="US DOE Joint Genome Institute (JGI-PGF)"/>
            <person name="Walter F."/>
            <person name="Albersmeier A."/>
            <person name="Kalinowski J."/>
            <person name="Ruckert C."/>
        </authorList>
    </citation>
    <scope>NUCLEOTIDE SEQUENCE</scope>
    <source>
        <strain evidence="3">JCM 15325</strain>
    </source>
</reference>
<name>A0A917S7H1_9BACL</name>
<evidence type="ECO:0000256" key="2">
    <source>
        <dbReference type="ARBA" id="ARBA00022801"/>
    </source>
</evidence>
<gene>
    <name evidence="3" type="ORF">GCM10007968_24520</name>
</gene>
<comment type="caution">
    <text evidence="3">The sequence shown here is derived from an EMBL/GenBank/DDBJ whole genome shotgun (WGS) entry which is preliminary data.</text>
</comment>
<keyword evidence="2" id="KW-0378">Hydrolase</keyword>
<dbReference type="EMBL" id="BMOK01000011">
    <property type="protein sequence ID" value="GGL59652.1"/>
    <property type="molecule type" value="Genomic_DNA"/>
</dbReference>
<dbReference type="PANTHER" id="PTHR43344:SF21">
    <property type="entry name" value="POLYOL PHOSPHATE PHOSPHATASE PYP1"/>
    <property type="match status" value="1"/>
</dbReference>
<dbReference type="GO" id="GO:0005737">
    <property type="term" value="C:cytoplasm"/>
    <property type="evidence" value="ECO:0007669"/>
    <property type="project" value="TreeGrafter"/>
</dbReference>
<keyword evidence="4" id="KW-1185">Reference proteome</keyword>
<dbReference type="SUPFAM" id="SSF56784">
    <property type="entry name" value="HAD-like"/>
    <property type="match status" value="1"/>
</dbReference>
<dbReference type="Gene3D" id="3.90.1470.20">
    <property type="match status" value="1"/>
</dbReference>
<dbReference type="InterPro" id="IPR023214">
    <property type="entry name" value="HAD_sf"/>
</dbReference>
<organism evidence="3 4">
    <name type="scientific">Sporolactobacillus putidus</name>
    <dbReference type="NCBI Taxonomy" id="492735"/>
    <lineage>
        <taxon>Bacteria</taxon>
        <taxon>Bacillati</taxon>
        <taxon>Bacillota</taxon>
        <taxon>Bacilli</taxon>
        <taxon>Bacillales</taxon>
        <taxon>Sporolactobacillaceae</taxon>
        <taxon>Sporolactobacillus</taxon>
    </lineage>
</organism>
<evidence type="ECO:0000313" key="3">
    <source>
        <dbReference type="EMBL" id="GGL59652.1"/>
    </source>
</evidence>
<dbReference type="InterPro" id="IPR050582">
    <property type="entry name" value="HAD-like_SerB"/>
</dbReference>
<dbReference type="Gene3D" id="3.40.50.1000">
    <property type="entry name" value="HAD superfamily/HAD-like"/>
    <property type="match status" value="1"/>
</dbReference>
<dbReference type="InterPro" id="IPR006384">
    <property type="entry name" value="HAD_hydro_PyrdxlP_Pase-like"/>
</dbReference>
<dbReference type="NCBIfam" id="TIGR01489">
    <property type="entry name" value="DKMTPPase-SF"/>
    <property type="match status" value="1"/>
</dbReference>
<evidence type="ECO:0000313" key="4">
    <source>
        <dbReference type="Proteomes" id="UP000654670"/>
    </source>
</evidence>
<dbReference type="GO" id="GO:0000287">
    <property type="term" value="F:magnesium ion binding"/>
    <property type="evidence" value="ECO:0007669"/>
    <property type="project" value="TreeGrafter"/>
</dbReference>
<protein>
    <submittedName>
        <fullName evidence="3">Phosphoserine phosphatase</fullName>
    </submittedName>
</protein>
<dbReference type="AlphaFoldDB" id="A0A917S7H1"/>
<dbReference type="RefSeq" id="WP_188803771.1">
    <property type="nucleotide sequence ID" value="NZ_BMOK01000011.1"/>
</dbReference>
<proteinExistence type="inferred from homology"/>
<accession>A0A917S7H1</accession>
<reference evidence="3" key="2">
    <citation type="submission" date="2020-09" db="EMBL/GenBank/DDBJ databases">
        <authorList>
            <person name="Sun Q."/>
            <person name="Ohkuma M."/>
        </authorList>
    </citation>
    <scope>NUCLEOTIDE SEQUENCE</scope>
    <source>
        <strain evidence="3">JCM 15325</strain>
    </source>
</reference>
<dbReference type="GO" id="GO:0006564">
    <property type="term" value="P:L-serine biosynthetic process"/>
    <property type="evidence" value="ECO:0007669"/>
    <property type="project" value="TreeGrafter"/>
</dbReference>
<dbReference type="Pfam" id="PF12710">
    <property type="entry name" value="HAD"/>
    <property type="match status" value="1"/>
</dbReference>
<dbReference type="InterPro" id="IPR036412">
    <property type="entry name" value="HAD-like_sf"/>
</dbReference>
<sequence length="223" mass="25479">MTKSFLFLSDFDGTLSDKDFFHVIIDQYFQKDSEKLYADWDNKVTTDLDYLTRLFKAIDRDEAGIDEDILKIPFDPDAKKVIERVQRAGGDFVVISAGTDYYIKRIFSHYGIDGVRIYSNPGVYANRGIQLNADPSGRYYSEMYGIDKAKLARDLMKDYDTVYFAGDSKPDLKAAMLADTVFAKGKLQGLLDAERHPYVPIRSFGDVENYLLNHKEVLENGSR</sequence>